<sequence length="238" mass="26227">MGPRPTFTARQCRNDAPVASILIAEDEPRVSAFARKGLSANGFSVTVVSDGPSAYTHARSGDFDLMVLDVSRPAVDGFMVLRRLRAEGSSIPVIALTARTTAADAAQLLEGGAQDCLPKPFRLENLLARVRLRLNPRRAPEPRSLAYGGLRLDPRTHRAHVGDYSVDLSAREFALVETFLRHPGRVLSREELLSDVWGYDDEPGSNVVDVYIRYLRRKLGSERFVTVRGLGYRLAAVP</sequence>
<organism evidence="6 7">
    <name type="scientific">Mycolicibacterium aurum</name>
    <name type="common">Mycobacterium aurum</name>
    <dbReference type="NCBI Taxonomy" id="1791"/>
    <lineage>
        <taxon>Bacteria</taxon>
        <taxon>Bacillati</taxon>
        <taxon>Actinomycetota</taxon>
        <taxon>Actinomycetes</taxon>
        <taxon>Mycobacteriales</taxon>
        <taxon>Mycobacteriaceae</taxon>
        <taxon>Mycolicibacterium</taxon>
    </lineage>
</organism>
<dbReference type="GO" id="GO:0006355">
    <property type="term" value="P:regulation of DNA-templated transcription"/>
    <property type="evidence" value="ECO:0007669"/>
    <property type="project" value="InterPro"/>
</dbReference>
<dbReference type="SUPFAM" id="SSF52172">
    <property type="entry name" value="CheY-like"/>
    <property type="match status" value="1"/>
</dbReference>
<dbReference type="PANTHER" id="PTHR48111:SF38">
    <property type="entry name" value="TWO-COMPONENT RESPONSE REGULATOR"/>
    <property type="match status" value="1"/>
</dbReference>
<dbReference type="Proteomes" id="UP000279306">
    <property type="component" value="Chromosome"/>
</dbReference>
<dbReference type="AlphaFoldDB" id="A0A448INE9"/>
<dbReference type="Pfam" id="PF00486">
    <property type="entry name" value="Trans_reg_C"/>
    <property type="match status" value="1"/>
</dbReference>
<name>A0A448INE9_MYCAU</name>
<dbReference type="CDD" id="cd00383">
    <property type="entry name" value="trans_reg_C"/>
    <property type="match status" value="1"/>
</dbReference>
<dbReference type="SMART" id="SM00862">
    <property type="entry name" value="Trans_reg_C"/>
    <property type="match status" value="1"/>
</dbReference>
<dbReference type="GO" id="GO:0032993">
    <property type="term" value="C:protein-DNA complex"/>
    <property type="evidence" value="ECO:0007669"/>
    <property type="project" value="TreeGrafter"/>
</dbReference>
<dbReference type="GO" id="GO:0000976">
    <property type="term" value="F:transcription cis-regulatory region binding"/>
    <property type="evidence" value="ECO:0007669"/>
    <property type="project" value="TreeGrafter"/>
</dbReference>
<gene>
    <name evidence="6" type="primary">tcrA_2</name>
    <name evidence="6" type="ORF">NCTC10437_02228</name>
</gene>
<dbReference type="PANTHER" id="PTHR48111">
    <property type="entry name" value="REGULATOR OF RPOS"/>
    <property type="match status" value="1"/>
</dbReference>
<keyword evidence="2" id="KW-0597">Phosphoprotein</keyword>
<feature type="modified residue" description="4-aspartylphosphate" evidence="2">
    <location>
        <position position="69"/>
    </location>
</feature>
<dbReference type="InterPro" id="IPR001867">
    <property type="entry name" value="OmpR/PhoB-type_DNA-bd"/>
</dbReference>
<dbReference type="Pfam" id="PF00072">
    <property type="entry name" value="Response_reg"/>
    <property type="match status" value="1"/>
</dbReference>
<dbReference type="Gene3D" id="1.10.10.10">
    <property type="entry name" value="Winged helix-like DNA-binding domain superfamily/Winged helix DNA-binding domain"/>
    <property type="match status" value="1"/>
</dbReference>
<evidence type="ECO:0000313" key="6">
    <source>
        <dbReference type="EMBL" id="VEG53972.1"/>
    </source>
</evidence>
<dbReference type="SMART" id="SM00448">
    <property type="entry name" value="REC"/>
    <property type="match status" value="1"/>
</dbReference>
<protein>
    <submittedName>
        <fullName evidence="6">Two component transcriptional regulator</fullName>
    </submittedName>
</protein>
<feature type="domain" description="OmpR/PhoB-type" evidence="5">
    <location>
        <begin position="142"/>
        <end position="236"/>
    </location>
</feature>
<dbReference type="PROSITE" id="PS50110">
    <property type="entry name" value="RESPONSE_REGULATORY"/>
    <property type="match status" value="1"/>
</dbReference>
<reference evidence="6 7" key="1">
    <citation type="submission" date="2018-12" db="EMBL/GenBank/DDBJ databases">
        <authorList>
            <consortium name="Pathogen Informatics"/>
        </authorList>
    </citation>
    <scope>NUCLEOTIDE SEQUENCE [LARGE SCALE GENOMIC DNA]</scope>
    <source>
        <strain evidence="6 7">NCTC10437</strain>
    </source>
</reference>
<dbReference type="InterPro" id="IPR011006">
    <property type="entry name" value="CheY-like_superfamily"/>
</dbReference>
<accession>A0A448INE9</accession>
<dbReference type="InterPro" id="IPR036388">
    <property type="entry name" value="WH-like_DNA-bd_sf"/>
</dbReference>
<dbReference type="GO" id="GO:0005829">
    <property type="term" value="C:cytosol"/>
    <property type="evidence" value="ECO:0007669"/>
    <property type="project" value="TreeGrafter"/>
</dbReference>
<evidence type="ECO:0000256" key="1">
    <source>
        <dbReference type="ARBA" id="ARBA00023125"/>
    </source>
</evidence>
<evidence type="ECO:0000259" key="4">
    <source>
        <dbReference type="PROSITE" id="PS50110"/>
    </source>
</evidence>
<dbReference type="EMBL" id="LR134356">
    <property type="protein sequence ID" value="VEG53972.1"/>
    <property type="molecule type" value="Genomic_DNA"/>
</dbReference>
<keyword evidence="1 3" id="KW-0238">DNA-binding</keyword>
<dbReference type="STRING" id="1791.GCA_001049355_04860"/>
<dbReference type="KEGG" id="mauu:NCTC10437_02228"/>
<feature type="DNA-binding region" description="OmpR/PhoB-type" evidence="3">
    <location>
        <begin position="142"/>
        <end position="236"/>
    </location>
</feature>
<dbReference type="InterPro" id="IPR039420">
    <property type="entry name" value="WalR-like"/>
</dbReference>
<dbReference type="GO" id="GO:0000156">
    <property type="term" value="F:phosphorelay response regulator activity"/>
    <property type="evidence" value="ECO:0007669"/>
    <property type="project" value="TreeGrafter"/>
</dbReference>
<dbReference type="Gene3D" id="3.40.50.2300">
    <property type="match status" value="1"/>
</dbReference>
<proteinExistence type="predicted"/>
<keyword evidence="7" id="KW-1185">Reference proteome</keyword>
<feature type="domain" description="Response regulatory" evidence="4">
    <location>
        <begin position="20"/>
        <end position="134"/>
    </location>
</feature>
<evidence type="ECO:0000256" key="3">
    <source>
        <dbReference type="PROSITE-ProRule" id="PRU01091"/>
    </source>
</evidence>
<evidence type="ECO:0000259" key="5">
    <source>
        <dbReference type="PROSITE" id="PS51755"/>
    </source>
</evidence>
<evidence type="ECO:0000313" key="7">
    <source>
        <dbReference type="Proteomes" id="UP000279306"/>
    </source>
</evidence>
<dbReference type="PROSITE" id="PS51755">
    <property type="entry name" value="OMPR_PHOB"/>
    <property type="match status" value="1"/>
</dbReference>
<evidence type="ECO:0000256" key="2">
    <source>
        <dbReference type="PROSITE-ProRule" id="PRU00169"/>
    </source>
</evidence>
<dbReference type="InterPro" id="IPR001789">
    <property type="entry name" value="Sig_transdc_resp-reg_receiver"/>
</dbReference>